<organism evidence="1 2">
    <name type="scientific">Nicotiana sylvestris</name>
    <name type="common">Wood tobacco</name>
    <name type="synonym">South American tobacco</name>
    <dbReference type="NCBI Taxonomy" id="4096"/>
    <lineage>
        <taxon>Eukaryota</taxon>
        <taxon>Viridiplantae</taxon>
        <taxon>Streptophyta</taxon>
        <taxon>Embryophyta</taxon>
        <taxon>Tracheophyta</taxon>
        <taxon>Spermatophyta</taxon>
        <taxon>Magnoliopsida</taxon>
        <taxon>eudicotyledons</taxon>
        <taxon>Gunneridae</taxon>
        <taxon>Pentapetalae</taxon>
        <taxon>asterids</taxon>
        <taxon>lamiids</taxon>
        <taxon>Solanales</taxon>
        <taxon>Solanaceae</taxon>
        <taxon>Nicotianoideae</taxon>
        <taxon>Nicotianeae</taxon>
        <taxon>Nicotiana</taxon>
    </lineage>
</organism>
<dbReference type="RefSeq" id="XP_009763299.1">
    <property type="nucleotide sequence ID" value="XM_009764997.1"/>
</dbReference>
<dbReference type="AlphaFoldDB" id="A0A1U7VLS3"/>
<reference evidence="2" key="2">
    <citation type="submission" date="2025-08" db="UniProtKB">
        <authorList>
            <consortium name="RefSeq"/>
        </authorList>
    </citation>
    <scope>IDENTIFICATION</scope>
    <source>
        <tissue evidence="2">Leaf</tissue>
    </source>
</reference>
<gene>
    <name evidence="2" type="primary">LOC104215239</name>
</gene>
<protein>
    <submittedName>
        <fullName evidence="2">Uncharacterized protein LOC104215239</fullName>
    </submittedName>
</protein>
<proteinExistence type="predicted"/>
<name>A0A1U7VLS3_NICSY</name>
<dbReference type="Proteomes" id="UP000189701">
    <property type="component" value="Unplaced"/>
</dbReference>
<reference evidence="1" key="1">
    <citation type="journal article" date="2013" name="Genome Biol.">
        <title>Reference genomes and transcriptomes of Nicotiana sylvestris and Nicotiana tomentosiformis.</title>
        <authorList>
            <person name="Sierro N."/>
            <person name="Battey J.N."/>
            <person name="Ouadi S."/>
            <person name="Bovet L."/>
            <person name="Goepfert S."/>
            <person name="Bakaher N."/>
            <person name="Peitsch M.C."/>
            <person name="Ivanov N.V."/>
        </authorList>
    </citation>
    <scope>NUCLEOTIDE SEQUENCE [LARGE SCALE GENOMIC DNA]</scope>
</reference>
<evidence type="ECO:0000313" key="1">
    <source>
        <dbReference type="Proteomes" id="UP000189701"/>
    </source>
</evidence>
<sequence>MQQLKLLMHQVKVQTVEHNFKEANKPAHKLAKELRVNNGKDLGTLNYPPHFVIVVLATDYEATTYLVKNIRKDTCTKLASFGNNVLRDFSMLCNSQVGKAL</sequence>
<evidence type="ECO:0000313" key="2">
    <source>
        <dbReference type="RefSeq" id="XP_009763299.1"/>
    </source>
</evidence>
<accession>A0A1U7VLS3</accession>
<keyword evidence="1" id="KW-1185">Reference proteome</keyword>